<dbReference type="AlphaFoldDB" id="K0J065"/>
<dbReference type="HOGENOM" id="CLU_071777_0_0_9"/>
<dbReference type="EMBL" id="AP012050">
    <property type="protein sequence ID" value="BAM48194.1"/>
    <property type="molecule type" value="Genomic_DNA"/>
</dbReference>
<organism evidence="2 3">
    <name type="scientific">Amphibacillus xylanus (strain ATCC 51415 / DSM 6626 / JCM 7361 / LMG 17667 / NBRC 15112 / Ep01)</name>
    <dbReference type="NCBI Taxonomy" id="698758"/>
    <lineage>
        <taxon>Bacteria</taxon>
        <taxon>Bacillati</taxon>
        <taxon>Bacillota</taxon>
        <taxon>Bacilli</taxon>
        <taxon>Bacillales</taxon>
        <taxon>Bacillaceae</taxon>
        <taxon>Amphibacillus</taxon>
    </lineage>
</organism>
<dbReference type="eggNOG" id="ENOG502ZWAE">
    <property type="taxonomic scope" value="Bacteria"/>
</dbReference>
<dbReference type="KEGG" id="axl:AXY_20620"/>
<dbReference type="OrthoDB" id="569879at2"/>
<evidence type="ECO:0000259" key="1">
    <source>
        <dbReference type="PROSITE" id="PS50965"/>
    </source>
</evidence>
<dbReference type="PROSITE" id="PS50965">
    <property type="entry name" value="NERD"/>
    <property type="match status" value="1"/>
</dbReference>
<accession>K0J065</accession>
<name>K0J065_AMPXN</name>
<protein>
    <recommendedName>
        <fullName evidence="1">NERD domain-containing protein</fullName>
    </recommendedName>
</protein>
<proteinExistence type="predicted"/>
<dbReference type="RefSeq" id="WP_015010780.1">
    <property type="nucleotide sequence ID" value="NC_018704.1"/>
</dbReference>
<sequence>MNYQFVEKSNRLIQLEALIPRLKQSHPNFHELNIQLGKDLAGYVGEKNLRYYFEFIQAKKVIHLSGLRLHGSTYYTQIDHLIATPHIIFIIEVKNRKGIIAQNQHGQYVQQYQQTSVTFDNPKHQADIQKRQLDYILRHHGFPCIPIIPIVAFPHNSVQLDVSITSKEVMVAQEVPFFTNDCLANNRQLYYNDHQLQQLEKLLRSLHQPREVDLIKDYNIKLEDLNTGVLCPLCRNIFMQRQYATWTCSKCENSDPTAHHQALRDYTHLFSPIINNRTARWWLGLSCYSLTYRLLSEFPVIKPSGRKAVQYNLSSLNKIDKSS</sequence>
<gene>
    <name evidence="2" type="ordered locus">AXY_20620</name>
</gene>
<dbReference type="Proteomes" id="UP000006294">
    <property type="component" value="Chromosome"/>
</dbReference>
<dbReference type="Pfam" id="PF08378">
    <property type="entry name" value="NERD"/>
    <property type="match status" value="1"/>
</dbReference>
<dbReference type="InterPro" id="IPR011528">
    <property type="entry name" value="NERD"/>
</dbReference>
<feature type="domain" description="NERD" evidence="1">
    <location>
        <begin position="41"/>
        <end position="156"/>
    </location>
</feature>
<evidence type="ECO:0000313" key="2">
    <source>
        <dbReference type="EMBL" id="BAM48194.1"/>
    </source>
</evidence>
<evidence type="ECO:0000313" key="3">
    <source>
        <dbReference type="Proteomes" id="UP000006294"/>
    </source>
</evidence>
<keyword evidence="3" id="KW-1185">Reference proteome</keyword>
<reference evidence="2 3" key="1">
    <citation type="submission" date="2011-01" db="EMBL/GenBank/DDBJ databases">
        <title>Whole genome sequence of Amphibacillus xylinus NBRC 15112.</title>
        <authorList>
            <person name="Nakazawa H."/>
            <person name="Katano Y."/>
            <person name="Nakamura S."/>
            <person name="Sasagawa M."/>
            <person name="Fukada J."/>
            <person name="Arai T."/>
            <person name="Sasakura N."/>
            <person name="Mochizuki D."/>
            <person name="Hosoyama A."/>
            <person name="Harada K."/>
            <person name="Horikawa H."/>
            <person name="Kato Y."/>
            <person name="Harada T."/>
            <person name="Sasaki K."/>
            <person name="Sekiguchi M."/>
            <person name="Hodoyama M."/>
            <person name="Nishiko R."/>
            <person name="Narita H."/>
            <person name="Hanamaki A."/>
            <person name="Hata C."/>
            <person name="Konno Y."/>
            <person name="Niimura Y."/>
            <person name="Yamazaki S."/>
            <person name="Fujita N."/>
        </authorList>
    </citation>
    <scope>NUCLEOTIDE SEQUENCE [LARGE SCALE GENOMIC DNA]</scope>
    <source>
        <strain evidence="3">ATCC 51415 / DSM 6626 / JCM 7361 / LMG 17667 / NBRC 15112 / Ep01</strain>
    </source>
</reference>
<dbReference type="STRING" id="698758.AXY_20620"/>